<dbReference type="GO" id="GO:0003700">
    <property type="term" value="F:DNA-binding transcription factor activity"/>
    <property type="evidence" value="ECO:0007669"/>
    <property type="project" value="InterPro"/>
</dbReference>
<dbReference type="PROSITE" id="PS01124">
    <property type="entry name" value="HTH_ARAC_FAMILY_2"/>
    <property type="match status" value="1"/>
</dbReference>
<dbReference type="SMART" id="SM00342">
    <property type="entry name" value="HTH_ARAC"/>
    <property type="match status" value="1"/>
</dbReference>
<evidence type="ECO:0000256" key="1">
    <source>
        <dbReference type="ARBA" id="ARBA00023015"/>
    </source>
</evidence>
<evidence type="ECO:0000256" key="3">
    <source>
        <dbReference type="ARBA" id="ARBA00023163"/>
    </source>
</evidence>
<dbReference type="GO" id="GO:0043565">
    <property type="term" value="F:sequence-specific DNA binding"/>
    <property type="evidence" value="ECO:0007669"/>
    <property type="project" value="InterPro"/>
</dbReference>
<evidence type="ECO:0000259" key="4">
    <source>
        <dbReference type="PROSITE" id="PS01124"/>
    </source>
</evidence>
<protein>
    <recommendedName>
        <fullName evidence="4">HTH araC/xylS-type domain-containing protein</fullName>
    </recommendedName>
</protein>
<dbReference type="InterPro" id="IPR009057">
    <property type="entry name" value="Homeodomain-like_sf"/>
</dbReference>
<evidence type="ECO:0000256" key="2">
    <source>
        <dbReference type="ARBA" id="ARBA00023125"/>
    </source>
</evidence>
<dbReference type="InterPro" id="IPR050204">
    <property type="entry name" value="AraC_XylS_family_regulators"/>
</dbReference>
<dbReference type="SUPFAM" id="SSF46689">
    <property type="entry name" value="Homeodomain-like"/>
    <property type="match status" value="2"/>
</dbReference>
<gene>
    <name evidence="5" type="ORF">CCS01_21710</name>
</gene>
<feature type="domain" description="HTH araC/xylS-type" evidence="4">
    <location>
        <begin position="220"/>
        <end position="318"/>
    </location>
</feature>
<keyword evidence="1" id="KW-0805">Transcription regulation</keyword>
<reference evidence="5 6" key="1">
    <citation type="journal article" date="2018" name="Arch. Microbiol.">
        <title>New insights into the metabolic potential of the phototrophic purple bacterium Rhodopila globiformis DSM 161(T) from its draft genome sequence and evidence for a vanadium-dependent nitrogenase.</title>
        <authorList>
            <person name="Imhoff J.F."/>
            <person name="Rahn T."/>
            <person name="Kunzel S."/>
            <person name="Neulinger S.C."/>
        </authorList>
    </citation>
    <scope>NUCLEOTIDE SEQUENCE [LARGE SCALE GENOMIC DNA]</scope>
    <source>
        <strain evidence="5 6">DSM 161</strain>
    </source>
</reference>
<keyword evidence="2" id="KW-0238">DNA-binding</keyword>
<evidence type="ECO:0000313" key="5">
    <source>
        <dbReference type="EMBL" id="PPQ29442.1"/>
    </source>
</evidence>
<proteinExistence type="predicted"/>
<dbReference type="InterPro" id="IPR020449">
    <property type="entry name" value="Tscrpt_reg_AraC-type_HTH"/>
</dbReference>
<dbReference type="PRINTS" id="PR00032">
    <property type="entry name" value="HTHARAC"/>
</dbReference>
<dbReference type="InterPro" id="IPR018060">
    <property type="entry name" value="HTH_AraC"/>
</dbReference>
<dbReference type="PANTHER" id="PTHR46796:SF7">
    <property type="entry name" value="ARAC FAMILY TRANSCRIPTIONAL REGULATOR"/>
    <property type="match status" value="1"/>
</dbReference>
<dbReference type="Proteomes" id="UP000239724">
    <property type="component" value="Unassembled WGS sequence"/>
</dbReference>
<evidence type="ECO:0000313" key="6">
    <source>
        <dbReference type="Proteomes" id="UP000239724"/>
    </source>
</evidence>
<comment type="caution">
    <text evidence="5">The sequence shown here is derived from an EMBL/GenBank/DDBJ whole genome shotgun (WGS) entry which is preliminary data.</text>
</comment>
<name>A0A2S6N4A7_RHOGL</name>
<dbReference type="EMBL" id="NHRY01000227">
    <property type="protein sequence ID" value="PPQ29442.1"/>
    <property type="molecule type" value="Genomic_DNA"/>
</dbReference>
<keyword evidence="6" id="KW-1185">Reference proteome</keyword>
<dbReference type="PROSITE" id="PS00041">
    <property type="entry name" value="HTH_ARAC_FAMILY_1"/>
    <property type="match status" value="2"/>
</dbReference>
<dbReference type="RefSeq" id="WP_104520918.1">
    <property type="nucleotide sequence ID" value="NZ_NHRY01000227.1"/>
</dbReference>
<organism evidence="5 6">
    <name type="scientific">Rhodopila globiformis</name>
    <name type="common">Rhodopseudomonas globiformis</name>
    <dbReference type="NCBI Taxonomy" id="1071"/>
    <lineage>
        <taxon>Bacteria</taxon>
        <taxon>Pseudomonadati</taxon>
        <taxon>Pseudomonadota</taxon>
        <taxon>Alphaproteobacteria</taxon>
        <taxon>Acetobacterales</taxon>
        <taxon>Acetobacteraceae</taxon>
        <taxon>Rhodopila</taxon>
    </lineage>
</organism>
<sequence>MPVDVLSDVLKTVRLTGAAFFDVAATSPFVAEQPPRDIILPLILPGAERLIAYHAVTEGACYASVIGGETFQLKAGEVVVFTNGDPHVMASQPGMRGDAVSAEAFAAMAGGLPFALKYGAEGPPTARLVCGFLACDAEAFNPLLDNLPPVIVAGGEDDAGWLGQFARIAAAEMAGGRAGSAGVLARLSELMFIAVVRRHIETMPPQRAGWLAGLRDPAVGRALALLHGAPAHPWTMQELAAKAALSRSALYDRFADLVGTPPLHYLAQWRMQIAIGLLRRGDAGMAEIAASIGYGSEAAFSRAFRKMMGTPPSAWRRRAATS</sequence>
<dbReference type="Gene3D" id="1.10.10.60">
    <property type="entry name" value="Homeodomain-like"/>
    <property type="match status" value="2"/>
</dbReference>
<keyword evidence="3" id="KW-0804">Transcription</keyword>
<dbReference type="Pfam" id="PF12833">
    <property type="entry name" value="HTH_18"/>
    <property type="match status" value="1"/>
</dbReference>
<dbReference type="PANTHER" id="PTHR46796">
    <property type="entry name" value="HTH-TYPE TRANSCRIPTIONAL ACTIVATOR RHAS-RELATED"/>
    <property type="match status" value="1"/>
</dbReference>
<dbReference type="Pfam" id="PF12852">
    <property type="entry name" value="Cupin_6"/>
    <property type="match status" value="1"/>
</dbReference>
<dbReference type="AlphaFoldDB" id="A0A2S6N4A7"/>
<dbReference type="InterPro" id="IPR032783">
    <property type="entry name" value="AraC_lig"/>
</dbReference>
<accession>A0A2S6N4A7</accession>
<dbReference type="OrthoDB" id="9802263at2"/>
<dbReference type="InterPro" id="IPR018062">
    <property type="entry name" value="HTH_AraC-typ_CS"/>
</dbReference>